<dbReference type="GO" id="GO:0007165">
    <property type="term" value="P:signal transduction"/>
    <property type="evidence" value="ECO:0007669"/>
    <property type="project" value="InterPro"/>
</dbReference>
<dbReference type="Pfam" id="PF23286">
    <property type="entry name" value="LRR_13"/>
    <property type="match status" value="1"/>
</dbReference>
<dbReference type="InterPro" id="IPR058192">
    <property type="entry name" value="WHD_ROQ1-like"/>
</dbReference>
<proteinExistence type="predicted"/>
<gene>
    <name evidence="7" type="ORF">RJT34_11029</name>
</gene>
<dbReference type="GO" id="GO:0043531">
    <property type="term" value="F:ADP binding"/>
    <property type="evidence" value="ECO:0007669"/>
    <property type="project" value="InterPro"/>
</dbReference>
<dbReference type="PANTHER" id="PTHR11017:SF587">
    <property type="entry name" value="NB-ARC DOMAIN PROTEIN"/>
    <property type="match status" value="1"/>
</dbReference>
<dbReference type="PRINTS" id="PR00364">
    <property type="entry name" value="DISEASERSIST"/>
</dbReference>
<dbReference type="Gene3D" id="3.40.50.10140">
    <property type="entry name" value="Toll/interleukin-1 receptor homology (TIR) domain"/>
    <property type="match status" value="1"/>
</dbReference>
<dbReference type="SUPFAM" id="SSF52058">
    <property type="entry name" value="L domain-like"/>
    <property type="match status" value="1"/>
</dbReference>
<evidence type="ECO:0000256" key="1">
    <source>
        <dbReference type="ARBA" id="ARBA00022614"/>
    </source>
</evidence>
<evidence type="ECO:0000256" key="4">
    <source>
        <dbReference type="ARBA" id="ARBA00023027"/>
    </source>
</evidence>
<comment type="caution">
    <text evidence="7">The sequence shown here is derived from an EMBL/GenBank/DDBJ whole genome shotgun (WGS) entry which is preliminary data.</text>
</comment>
<dbReference type="InterPro" id="IPR027417">
    <property type="entry name" value="P-loop_NTPase"/>
</dbReference>
<keyword evidence="2" id="KW-0677">Repeat</keyword>
<dbReference type="InterPro" id="IPR035897">
    <property type="entry name" value="Toll_tir_struct_dom_sf"/>
</dbReference>
<dbReference type="InterPro" id="IPR058546">
    <property type="entry name" value="RPS4B/Roq1-like_LRR"/>
</dbReference>
<dbReference type="Gene3D" id="3.40.50.300">
    <property type="entry name" value="P-loop containing nucleotide triphosphate hydrolases"/>
    <property type="match status" value="1"/>
</dbReference>
<dbReference type="Proteomes" id="UP001359559">
    <property type="component" value="Unassembled WGS sequence"/>
</dbReference>
<evidence type="ECO:0000313" key="7">
    <source>
        <dbReference type="EMBL" id="KAK7300192.1"/>
    </source>
</evidence>
<keyword evidence="8" id="KW-1185">Reference proteome</keyword>
<dbReference type="PROSITE" id="PS50104">
    <property type="entry name" value="TIR"/>
    <property type="match status" value="1"/>
</dbReference>
<keyword evidence="3" id="KW-0611">Plant defense</keyword>
<dbReference type="FunFam" id="3.40.50.10140:FF:000007">
    <property type="entry name" value="Disease resistance protein (TIR-NBS-LRR class)"/>
    <property type="match status" value="1"/>
</dbReference>
<dbReference type="InterPro" id="IPR042197">
    <property type="entry name" value="Apaf_helical"/>
</dbReference>
<evidence type="ECO:0000256" key="5">
    <source>
        <dbReference type="SAM" id="Phobius"/>
    </source>
</evidence>
<keyword evidence="5" id="KW-1133">Transmembrane helix</keyword>
<keyword evidence="5" id="KW-0812">Transmembrane</keyword>
<dbReference type="GO" id="GO:0006952">
    <property type="term" value="P:defense response"/>
    <property type="evidence" value="ECO:0007669"/>
    <property type="project" value="InterPro"/>
</dbReference>
<dbReference type="Pfam" id="PF23282">
    <property type="entry name" value="WHD_ROQ1"/>
    <property type="match status" value="1"/>
</dbReference>
<dbReference type="InterPro" id="IPR044974">
    <property type="entry name" value="Disease_R_plants"/>
</dbReference>
<protein>
    <recommendedName>
        <fullName evidence="6">TIR domain-containing protein</fullName>
    </recommendedName>
</protein>
<dbReference type="InterPro" id="IPR002182">
    <property type="entry name" value="NB-ARC"/>
</dbReference>
<dbReference type="SMART" id="SM00255">
    <property type="entry name" value="TIR"/>
    <property type="match status" value="1"/>
</dbReference>
<keyword evidence="1" id="KW-0433">Leucine-rich repeat</keyword>
<evidence type="ECO:0000256" key="3">
    <source>
        <dbReference type="ARBA" id="ARBA00022821"/>
    </source>
</evidence>
<dbReference type="InterPro" id="IPR032675">
    <property type="entry name" value="LRR_dom_sf"/>
</dbReference>
<dbReference type="InterPro" id="IPR000157">
    <property type="entry name" value="TIR_dom"/>
</dbReference>
<dbReference type="SUPFAM" id="SSF52200">
    <property type="entry name" value="Toll/Interleukin receptor TIR domain"/>
    <property type="match status" value="1"/>
</dbReference>
<feature type="transmembrane region" description="Helical" evidence="5">
    <location>
        <begin position="52"/>
        <end position="69"/>
    </location>
</feature>
<dbReference type="Pfam" id="PF00931">
    <property type="entry name" value="NB-ARC"/>
    <property type="match status" value="1"/>
</dbReference>
<dbReference type="PANTHER" id="PTHR11017">
    <property type="entry name" value="LEUCINE-RICH REPEAT-CONTAINING PROTEIN"/>
    <property type="match status" value="1"/>
</dbReference>
<dbReference type="EMBL" id="JAYKXN010000003">
    <property type="protein sequence ID" value="KAK7300192.1"/>
    <property type="molecule type" value="Genomic_DNA"/>
</dbReference>
<dbReference type="Gene3D" id="3.80.10.10">
    <property type="entry name" value="Ribonuclease Inhibitor"/>
    <property type="match status" value="2"/>
</dbReference>
<feature type="domain" description="TIR" evidence="6">
    <location>
        <begin position="76"/>
        <end position="244"/>
    </location>
</feature>
<keyword evidence="5" id="KW-0472">Membrane</keyword>
<reference evidence="7 8" key="1">
    <citation type="submission" date="2024-01" db="EMBL/GenBank/DDBJ databases">
        <title>The genomes of 5 underutilized Papilionoideae crops provide insights into root nodulation and disease resistance.</title>
        <authorList>
            <person name="Yuan L."/>
        </authorList>
    </citation>
    <scope>NUCLEOTIDE SEQUENCE [LARGE SCALE GENOMIC DNA]</scope>
    <source>
        <strain evidence="7">LY-2023</strain>
        <tissue evidence="7">Leaf</tissue>
    </source>
</reference>
<feature type="transmembrane region" description="Helical" evidence="5">
    <location>
        <begin position="20"/>
        <end position="40"/>
    </location>
</feature>
<name>A0AAN9JJ98_CLITE</name>
<evidence type="ECO:0000256" key="2">
    <source>
        <dbReference type="ARBA" id="ARBA00022737"/>
    </source>
</evidence>
<evidence type="ECO:0000259" key="6">
    <source>
        <dbReference type="PROSITE" id="PS50104"/>
    </source>
</evidence>
<keyword evidence="4" id="KW-0520">NAD</keyword>
<accession>A0AAN9JJ98</accession>
<dbReference type="SUPFAM" id="SSF52540">
    <property type="entry name" value="P-loop containing nucleoside triphosphate hydrolases"/>
    <property type="match status" value="1"/>
</dbReference>
<dbReference type="Pfam" id="PF01582">
    <property type="entry name" value="TIR"/>
    <property type="match status" value="1"/>
</dbReference>
<sequence>MLARAVSSFRQSFPPSLDLLGAFPKLVLVLNHCFGISISLMLNIRRFNMNGVIFHSSLILLVFTMINYGEEKYLGFTHDVFISFRGEDTRHKFIGHLRNSLCRKGVNTFDDDEDLSMGLGISPALSKAIEESNILIIVFSENYASSTWCLNELVKILECTKKNNKQLVFPIFYHVNPSDIRNQRNSFGEAMIMHEDRFGKGSEEVETWRKALSEATNLPGQHIISTEYEINFIEKIAEKVHKNLPPKPLHIGHNLVGLEHPIEKVKSLLDMKHHDKTVRMLGIYGLGGIGKTQLAKALYNNIVHRFQAASFLADVGEKSKKQNGLEDLQKTLLSEMLEKLETELGSTSKGMQEIKSKLCRKKVLLVLDDVDDKDTLEKLAGGRDWFGLGSRIVITTRDEGLLIDYQVEKIYQMKELDEKHSLELFCWNAFKQSYPKPGYKDVSLLAVDYAKCHPLALKVIGSDLATIREGKVDAWECVLEEYKGNAIAGIQDVLKISYDRLGDNAKNVFLDIACFFKGERIEYVKEILKDFCATLNINVLVNKSLLTIENGCLKMHDLIQDMGRDIVKKESLNPSERTRLWSYSDVIRVLTTNSGSEKIQGLMLDPPPEETPVNWNDRAFEKMKWLRILIVRNASFSTKPQHLPNHLRLLDWEEYQSNCFPRQFQPTDIIVFNLCKSHLTQAALFKKFSCLTIMNLSHSQSITELPDVGEVQNLRELRFDNCVNLIAVHKSVGFLKKLVHFSASKCTKLRTFLPQMFLPSLEVLDLSVCVNLEHFPDITGKMEKPLMIYMMHTSISELPDSIGNLIGLVYIEMQSSKKLRYVPSSLFMLPNVVTFKFGGCSQLGESLRSFLENHSNANGQSTLRTLNFRNAGLSDDDLRRIFFRFPMLEELIASRNNFECLPACIGKSKHLTNLNVSVCVKLRKIPECTNLRVLDIHHCWMLADISELPSTIQRVDARCCFSLTQETLAMLWRQVSKEIQGLEIVMPQTENIPEDTGLNFRGNGGNPQFWARGGGGGGGKFPVVALALVFQEVGKQSTQVQLRRQLVELHLVVNGQRVRRKGYYNFRIAGDHVLMCDLRLLFSSNEWQRLDEFLENDWNHVMVLYDAASNMNLGCWGAFVCEYEGGNVMSECPAPKYEISRISSMKRDRAQEQIKMIDKFGLDEMFDDDDNMDLVECDEERLHRYEISRQAKNVLESSRAGGECSTLGNNSDLVRFLETMNSEGEASRRGNWETSEAKKSTSSIKALLKKLEGIKSEIDALLHWKKQRNMEEFVDQVREMVRLNGLRDGMYGYLKLVEFQKNEKRGQLPSLISPHPSTSHDFTDWELYVS</sequence>
<dbReference type="Gene3D" id="1.10.8.430">
    <property type="entry name" value="Helical domain of apoptotic protease-activating factors"/>
    <property type="match status" value="1"/>
</dbReference>
<organism evidence="7 8">
    <name type="scientific">Clitoria ternatea</name>
    <name type="common">Butterfly pea</name>
    <dbReference type="NCBI Taxonomy" id="43366"/>
    <lineage>
        <taxon>Eukaryota</taxon>
        <taxon>Viridiplantae</taxon>
        <taxon>Streptophyta</taxon>
        <taxon>Embryophyta</taxon>
        <taxon>Tracheophyta</taxon>
        <taxon>Spermatophyta</taxon>
        <taxon>Magnoliopsida</taxon>
        <taxon>eudicotyledons</taxon>
        <taxon>Gunneridae</taxon>
        <taxon>Pentapetalae</taxon>
        <taxon>rosids</taxon>
        <taxon>fabids</taxon>
        <taxon>Fabales</taxon>
        <taxon>Fabaceae</taxon>
        <taxon>Papilionoideae</taxon>
        <taxon>50 kb inversion clade</taxon>
        <taxon>NPAAA clade</taxon>
        <taxon>indigoferoid/millettioid clade</taxon>
        <taxon>Phaseoleae</taxon>
        <taxon>Clitoria</taxon>
    </lineage>
</organism>
<evidence type="ECO:0000313" key="8">
    <source>
        <dbReference type="Proteomes" id="UP001359559"/>
    </source>
</evidence>